<name>A0A916RUC1_9BACT</name>
<proteinExistence type="inferred from homology"/>
<dbReference type="PROSITE" id="PS00149">
    <property type="entry name" value="SULFATASE_2"/>
    <property type="match status" value="1"/>
</dbReference>
<dbReference type="EMBL" id="BMJB01000001">
    <property type="protein sequence ID" value="GGA66602.1"/>
    <property type="molecule type" value="Genomic_DNA"/>
</dbReference>
<comment type="caution">
    <text evidence="4">The sequence shown here is derived from an EMBL/GenBank/DDBJ whole genome shotgun (WGS) entry which is preliminary data.</text>
</comment>
<dbReference type="Gene3D" id="3.40.720.10">
    <property type="entry name" value="Alkaline Phosphatase, subunit A"/>
    <property type="match status" value="1"/>
</dbReference>
<dbReference type="PROSITE" id="PS00523">
    <property type="entry name" value="SULFATASE_1"/>
    <property type="match status" value="1"/>
</dbReference>
<evidence type="ECO:0000313" key="4">
    <source>
        <dbReference type="EMBL" id="GGA66602.1"/>
    </source>
</evidence>
<dbReference type="InterPro" id="IPR000917">
    <property type="entry name" value="Sulfatase_N"/>
</dbReference>
<dbReference type="CDD" id="cd16143">
    <property type="entry name" value="ARS_like"/>
    <property type="match status" value="1"/>
</dbReference>
<dbReference type="Pfam" id="PF00884">
    <property type="entry name" value="Sulfatase"/>
    <property type="match status" value="1"/>
</dbReference>
<dbReference type="GO" id="GO:0016787">
    <property type="term" value="F:hydrolase activity"/>
    <property type="evidence" value="ECO:0007669"/>
    <property type="project" value="UniProtKB-KW"/>
</dbReference>
<organism evidence="4 5">
    <name type="scientific">Edaphobacter acidisoli</name>
    <dbReference type="NCBI Taxonomy" id="2040573"/>
    <lineage>
        <taxon>Bacteria</taxon>
        <taxon>Pseudomonadati</taxon>
        <taxon>Acidobacteriota</taxon>
        <taxon>Terriglobia</taxon>
        <taxon>Terriglobales</taxon>
        <taxon>Acidobacteriaceae</taxon>
        <taxon>Edaphobacter</taxon>
    </lineage>
</organism>
<sequence length="518" mass="55752">MTRRPSLCTRREALKGLALSASALTLAPKSMFGEALAGTTKLPNIVVILSDDVGYGDLGCYGGTGVHTPNIDKLAKGGLRFTDAHSDAATCTPSRYALMTGEYAWRKPGAHILPGDAALLIDPAKPSLASTLKRAGYATGCVGKWHMGLGNGNIDWNGDIRPGPNEVGFDYSFIIPATPDRVPCVYVENHRVVGLDPKDPIVVSYKENIGTDPTGHDHPELLKMGLSDGHDGTIVDGISRIGFMSGGHSARWVDEMMEKTLARKATSFIEEHKSQPFFLYFATSDIHVPRDPNNQFVNTSACGIRCDAIEQLDWAVGQVMETLDKLNLTDDTLIVFSSDNGPIVDDGYADGSVEHLNGHKPAGAFRGGKYTIFEGGTRMPFITSWPGHIQPGTSDALVGQVDLLASFGTLAGVPAAEREVPDSTNQIQALLGKAKTGREYIVEESTVLAIRKGQWKLVDANQPVGRGHGSRTDTEGVEYQLYDLAHDISEANNVAQTHPEIVRELAAKLKEIRAQGHS</sequence>
<dbReference type="Proteomes" id="UP000648801">
    <property type="component" value="Unassembled WGS sequence"/>
</dbReference>
<reference evidence="4" key="2">
    <citation type="submission" date="2020-09" db="EMBL/GenBank/DDBJ databases">
        <authorList>
            <person name="Sun Q."/>
            <person name="Zhou Y."/>
        </authorList>
    </citation>
    <scope>NUCLEOTIDE SEQUENCE</scope>
    <source>
        <strain evidence="4">CGMCC 1.15447</strain>
    </source>
</reference>
<dbReference type="PANTHER" id="PTHR43751">
    <property type="entry name" value="SULFATASE"/>
    <property type="match status" value="1"/>
</dbReference>
<dbReference type="InterPro" id="IPR024607">
    <property type="entry name" value="Sulfatase_CS"/>
</dbReference>
<keyword evidence="2" id="KW-0378">Hydrolase</keyword>
<dbReference type="PROSITE" id="PS51318">
    <property type="entry name" value="TAT"/>
    <property type="match status" value="1"/>
</dbReference>
<gene>
    <name evidence="4" type="ORF">GCM10011507_17650</name>
</gene>
<dbReference type="AlphaFoldDB" id="A0A916RUC1"/>
<evidence type="ECO:0000259" key="3">
    <source>
        <dbReference type="Pfam" id="PF00884"/>
    </source>
</evidence>
<protein>
    <submittedName>
        <fullName evidence="4">Arylsulfatase</fullName>
    </submittedName>
</protein>
<dbReference type="SUPFAM" id="SSF53649">
    <property type="entry name" value="Alkaline phosphatase-like"/>
    <property type="match status" value="1"/>
</dbReference>
<comment type="similarity">
    <text evidence="1">Belongs to the sulfatase family.</text>
</comment>
<feature type="domain" description="Sulfatase N-terminal" evidence="3">
    <location>
        <begin position="43"/>
        <end position="413"/>
    </location>
</feature>
<dbReference type="InterPro" id="IPR052701">
    <property type="entry name" value="GAG_Ulvan_Degrading_Sulfatases"/>
</dbReference>
<evidence type="ECO:0000256" key="1">
    <source>
        <dbReference type="ARBA" id="ARBA00008779"/>
    </source>
</evidence>
<evidence type="ECO:0000313" key="5">
    <source>
        <dbReference type="Proteomes" id="UP000648801"/>
    </source>
</evidence>
<dbReference type="InterPro" id="IPR017850">
    <property type="entry name" value="Alkaline_phosphatase_core_sf"/>
</dbReference>
<reference evidence="4" key="1">
    <citation type="journal article" date="2014" name="Int. J. Syst. Evol. Microbiol.">
        <title>Complete genome sequence of Corynebacterium casei LMG S-19264T (=DSM 44701T), isolated from a smear-ripened cheese.</title>
        <authorList>
            <consortium name="US DOE Joint Genome Institute (JGI-PGF)"/>
            <person name="Walter F."/>
            <person name="Albersmeier A."/>
            <person name="Kalinowski J."/>
            <person name="Ruckert C."/>
        </authorList>
    </citation>
    <scope>NUCLEOTIDE SEQUENCE</scope>
    <source>
        <strain evidence="4">CGMCC 1.15447</strain>
    </source>
</reference>
<dbReference type="PANTHER" id="PTHR43751:SF6">
    <property type="entry name" value="N-ACETYLGALACTOSAMINE-6-O-SULFATASE"/>
    <property type="match status" value="1"/>
</dbReference>
<accession>A0A916RUC1</accession>
<dbReference type="Gene3D" id="3.30.1120.10">
    <property type="match status" value="1"/>
</dbReference>
<dbReference type="InterPro" id="IPR006311">
    <property type="entry name" value="TAT_signal"/>
</dbReference>
<evidence type="ECO:0000256" key="2">
    <source>
        <dbReference type="ARBA" id="ARBA00022801"/>
    </source>
</evidence>
<keyword evidence="5" id="KW-1185">Reference proteome</keyword>
<dbReference type="RefSeq" id="WP_188758951.1">
    <property type="nucleotide sequence ID" value="NZ_BMJB01000001.1"/>
</dbReference>